<dbReference type="AlphaFoldDB" id="A0A495WGN5"/>
<keyword evidence="3" id="KW-0732">Signal</keyword>
<dbReference type="SUPFAM" id="SSF51445">
    <property type="entry name" value="(Trans)glycosidases"/>
    <property type="match status" value="1"/>
</dbReference>
<dbReference type="RefSeq" id="WP_170160141.1">
    <property type="nucleotide sequence ID" value="NZ_RBXP01000011.1"/>
</dbReference>
<dbReference type="InterPro" id="IPR013529">
    <property type="entry name" value="Glyco_hydro_42_N"/>
</dbReference>
<dbReference type="InterPro" id="IPR017853">
    <property type="entry name" value="GH"/>
</dbReference>
<comment type="caution">
    <text evidence="5">The sequence shown here is derived from an EMBL/GenBank/DDBJ whole genome shotgun (WGS) entry which is preliminary data.</text>
</comment>
<keyword evidence="1" id="KW-0378">Hydrolase</keyword>
<evidence type="ECO:0000313" key="5">
    <source>
        <dbReference type="EMBL" id="RKT60440.1"/>
    </source>
</evidence>
<keyword evidence="6" id="KW-1185">Reference proteome</keyword>
<dbReference type="GO" id="GO:0004565">
    <property type="term" value="F:beta-galactosidase activity"/>
    <property type="evidence" value="ECO:0007669"/>
    <property type="project" value="InterPro"/>
</dbReference>
<dbReference type="EMBL" id="RBXP01000011">
    <property type="protein sequence ID" value="RKT60440.1"/>
    <property type="molecule type" value="Genomic_DNA"/>
</dbReference>
<gene>
    <name evidence="5" type="ORF">DFR40_0574</name>
</gene>
<dbReference type="GO" id="GO:0005975">
    <property type="term" value="P:carbohydrate metabolic process"/>
    <property type="evidence" value="ECO:0007669"/>
    <property type="project" value="InterPro"/>
</dbReference>
<dbReference type="GO" id="GO:0009341">
    <property type="term" value="C:beta-galactosidase complex"/>
    <property type="evidence" value="ECO:0007669"/>
    <property type="project" value="InterPro"/>
</dbReference>
<accession>A0A495WGN5</accession>
<evidence type="ECO:0000256" key="2">
    <source>
        <dbReference type="ARBA" id="ARBA00023295"/>
    </source>
</evidence>
<name>A0A495WGN5_9RHOO</name>
<evidence type="ECO:0000259" key="4">
    <source>
        <dbReference type="Pfam" id="PF02449"/>
    </source>
</evidence>
<feature type="chain" id="PRO_5019733836" evidence="3">
    <location>
        <begin position="25"/>
        <end position="326"/>
    </location>
</feature>
<evidence type="ECO:0000256" key="1">
    <source>
        <dbReference type="ARBA" id="ARBA00022801"/>
    </source>
</evidence>
<feature type="signal peptide" evidence="3">
    <location>
        <begin position="1"/>
        <end position="24"/>
    </location>
</feature>
<reference evidence="5 6" key="1">
    <citation type="submission" date="2018-10" db="EMBL/GenBank/DDBJ databases">
        <title>Genomic Encyclopedia of Type Strains, Phase IV (KMG-IV): sequencing the most valuable type-strain genomes for metagenomic binning, comparative biology and taxonomic classification.</title>
        <authorList>
            <person name="Goeker M."/>
        </authorList>
    </citation>
    <scope>NUCLEOTIDE SEQUENCE [LARGE SCALE GENOMIC DNA]</scope>
    <source>
        <strain evidence="5 6">DSM 23841</strain>
    </source>
</reference>
<dbReference type="Proteomes" id="UP000270626">
    <property type="component" value="Unassembled WGS sequence"/>
</dbReference>
<organism evidence="5 6">
    <name type="scientific">Azonexus fungiphilus</name>
    <dbReference type="NCBI Taxonomy" id="146940"/>
    <lineage>
        <taxon>Bacteria</taxon>
        <taxon>Pseudomonadati</taxon>
        <taxon>Pseudomonadota</taxon>
        <taxon>Betaproteobacteria</taxon>
        <taxon>Rhodocyclales</taxon>
        <taxon>Azonexaceae</taxon>
        <taxon>Azonexus</taxon>
    </lineage>
</organism>
<protein>
    <submittedName>
        <fullName evidence="5">Beta-galactosidase-like protein</fullName>
    </submittedName>
</protein>
<feature type="domain" description="Glycoside hydrolase family 42 N-terminal" evidence="4">
    <location>
        <begin position="56"/>
        <end position="130"/>
    </location>
</feature>
<dbReference type="Pfam" id="PF02449">
    <property type="entry name" value="Glyco_hydro_42"/>
    <property type="match status" value="1"/>
</dbReference>
<sequence length="326" mass="37782">MWFLKLSLAFSFFSFLFSNNPSFAHELDTYVVITSGRSDSLERVFSDPCISGVTLYVGWSKLQPEENRYDFSILKNALNLAVRNNKKVNIGLLAGRWVPQWVFEKQIEFVEWDHVDSYVEDGVSRKAKAPVPWDKKYIEYFSKFLSEVSLLVNAYENSVNSIAITGGSNTNGLEANFYMPMVAIGKTSFSFSKYRNNWEYLIDMYESLFPSFPKTFAVHEQFFGFRDSSISKHLVGYGVKKYGKKFIPQALAFTEEEWFKEGNSYADLVISRPAGSDFVLQSIRAYSKSNDFERFEKMKNKAKLLNPLWLEIWLDDFLSGYYCKSY</sequence>
<proteinExistence type="predicted"/>
<evidence type="ECO:0000313" key="6">
    <source>
        <dbReference type="Proteomes" id="UP000270626"/>
    </source>
</evidence>
<dbReference type="Gene3D" id="3.20.20.80">
    <property type="entry name" value="Glycosidases"/>
    <property type="match status" value="1"/>
</dbReference>
<evidence type="ECO:0000256" key="3">
    <source>
        <dbReference type="SAM" id="SignalP"/>
    </source>
</evidence>
<keyword evidence="2" id="KW-0326">Glycosidase</keyword>